<feature type="non-terminal residue" evidence="1">
    <location>
        <position position="1"/>
    </location>
</feature>
<proteinExistence type="predicted"/>
<dbReference type="Proteomes" id="UP001145114">
    <property type="component" value="Unassembled WGS sequence"/>
</dbReference>
<keyword evidence="2" id="KW-1185">Reference proteome</keyword>
<name>A0ACC1HI25_9FUNG</name>
<organism evidence="1 2">
    <name type="scientific">Spiromyces aspiralis</name>
    <dbReference type="NCBI Taxonomy" id="68401"/>
    <lineage>
        <taxon>Eukaryota</taxon>
        <taxon>Fungi</taxon>
        <taxon>Fungi incertae sedis</taxon>
        <taxon>Zoopagomycota</taxon>
        <taxon>Kickxellomycotina</taxon>
        <taxon>Kickxellomycetes</taxon>
        <taxon>Kickxellales</taxon>
        <taxon>Kickxellaceae</taxon>
        <taxon>Spiromyces</taxon>
    </lineage>
</organism>
<evidence type="ECO:0000313" key="2">
    <source>
        <dbReference type="Proteomes" id="UP001145114"/>
    </source>
</evidence>
<sequence length="610" mass="67343">LPLVAAAIVAFIYAIFDPVRTFFVTNKITGEFGLDSIKLIGSLRNHSITSLITNIYSGYSSASRSSRNSNEAPIWKERQEGEERLKIILNEHPDTFIMISGAKGSGKGVMIREALVNKKYKLVIDTNLLAKARNTKEQVESLARQVGYWPVLGFIGSITNAMEVLIVATTGQKADLTATPRSQLEKVLECVTAALKDLNERRISQLKTQRARQRKGERIATKLPRSEIDDKDEGDVAVMAMPAKEIPVIVLTRYMDRPTPFADIIAEWAAGLVENGLAHVIVSTRNVSALRELQRALPHKTVNLLMVNDASPETARRILESQLAEYAAARTTEADGMQDGSLLGQMVSREALDRVVDVLGGRLQDLELFAQKMLSGQSAHDALEDVVQKAITEIRKHAFDDDSEGAQMDSAWTPEQFWYLLVKLADKEGVSYDMVRMSSLFGGEDKAIQGLESAELISIAYDNDRPVLIRPGRPIYREAFSRIIRDVGFAGAMTIRMNKTFIKNETSKIESSESELATLASLASAFAVEDDGDKAAKKQGGDRGSGWVGWLGLSKGCSEKGGAKSEYFPKLPSELQRRAQFLLKIIEASQSKIDQLHAENDRIAKQIQTL</sequence>
<protein>
    <submittedName>
        <fullName evidence="1">Mitochondrial escape protein 2</fullName>
    </submittedName>
</protein>
<comment type="caution">
    <text evidence="1">The sequence shown here is derived from an EMBL/GenBank/DDBJ whole genome shotgun (WGS) entry which is preliminary data.</text>
</comment>
<dbReference type="EMBL" id="JAMZIH010005699">
    <property type="protein sequence ID" value="KAJ1674768.1"/>
    <property type="molecule type" value="Genomic_DNA"/>
</dbReference>
<accession>A0ACC1HI25</accession>
<gene>
    <name evidence="1" type="primary">YME2_1</name>
    <name evidence="1" type="ORF">EV182_002601</name>
</gene>
<reference evidence="1" key="1">
    <citation type="submission" date="2022-06" db="EMBL/GenBank/DDBJ databases">
        <title>Phylogenomic reconstructions and comparative analyses of Kickxellomycotina fungi.</title>
        <authorList>
            <person name="Reynolds N.K."/>
            <person name="Stajich J.E."/>
            <person name="Barry K."/>
            <person name="Grigoriev I.V."/>
            <person name="Crous P."/>
            <person name="Smith M.E."/>
        </authorList>
    </citation>
    <scope>NUCLEOTIDE SEQUENCE</scope>
    <source>
        <strain evidence="1">RSA 2271</strain>
    </source>
</reference>
<evidence type="ECO:0000313" key="1">
    <source>
        <dbReference type="EMBL" id="KAJ1674768.1"/>
    </source>
</evidence>